<dbReference type="Pfam" id="PF09295">
    <property type="entry name" value="ChAPs"/>
    <property type="match status" value="1"/>
</dbReference>
<keyword evidence="3" id="KW-1185">Reference proteome</keyword>
<dbReference type="InterPro" id="IPR015374">
    <property type="entry name" value="ChAPs"/>
</dbReference>
<gene>
    <name evidence="2" type="ORF">Cboi02_000437800</name>
</gene>
<proteinExistence type="predicted"/>
<feature type="compositionally biased region" description="Basic and acidic residues" evidence="1">
    <location>
        <begin position="385"/>
        <end position="397"/>
    </location>
</feature>
<dbReference type="GO" id="GO:0006893">
    <property type="term" value="P:Golgi to plasma membrane transport"/>
    <property type="evidence" value="ECO:0007669"/>
    <property type="project" value="TreeGrafter"/>
</dbReference>
<dbReference type="AlphaFoldDB" id="A0A9W6T6A8"/>
<evidence type="ECO:0000313" key="3">
    <source>
        <dbReference type="Proteomes" id="UP001165120"/>
    </source>
</evidence>
<sequence length="604" mass="68487">MSIVEIRKINPFLSVDQARLFFHGFESLFFDGIKLGCNEELQVPTVSNNYLIDAFKIAVKLTGLYNDAIELLKRIREVEPSVTYLIAELYLLHDEEIKSIEIIHDGIIQDPLDGQLLMVQAQYCLDKKRLDLALPIAIRAVNASPSDFKPWALLVEVYISLGKFEEALLTLNSCPMVTHKDKYHLKRINNPQHEDLHLPLPVDVTLDQVSTLNSMDVAVEHQQIDQSLLNLPAANLKSTFAHAYKLLTEIVHKTGWETLLKYRTKVFVMEEEFRKDNHSSYKNASVNPNSNLSLDKFKETSTNGEATNGDATNGEATNGDAKNGNATNSDAVNGSSENSSTIVNSATEDAKPEDGPIEVPPPPAKIPELAAHSNEQRPQQSSVKEISKTEEASSLKSKLSPDFKKKRLCERWLDNLFMLLYEDLRIYTMYRAEIMHFEAQQLDIKKTTLEWELLGLVAHRLGHKREAAQTFRKALTGRFAVRSSKKLLEFYIQEKVRLRKIELDNKHHPSMSPEEAGKESEKLNDLVTELIVKLTVWNHRWYCGFSPFLIESLAAIVEETGRVKVESEIKAFFDGNGNGVFTLMEDSLGFLETFKLIESDKLKR</sequence>
<feature type="compositionally biased region" description="Polar residues" evidence="1">
    <location>
        <begin position="300"/>
        <end position="316"/>
    </location>
</feature>
<dbReference type="Proteomes" id="UP001165120">
    <property type="component" value="Unassembled WGS sequence"/>
</dbReference>
<dbReference type="GO" id="GO:0034044">
    <property type="term" value="C:exomer complex"/>
    <property type="evidence" value="ECO:0007669"/>
    <property type="project" value="UniProtKB-ARBA"/>
</dbReference>
<dbReference type="EMBL" id="BSXN01001748">
    <property type="protein sequence ID" value="GME74332.1"/>
    <property type="molecule type" value="Genomic_DNA"/>
</dbReference>
<dbReference type="SUPFAM" id="SSF48452">
    <property type="entry name" value="TPR-like"/>
    <property type="match status" value="1"/>
</dbReference>
<organism evidence="2 3">
    <name type="scientific">Candida boidinii</name>
    <name type="common">Yeast</name>
    <dbReference type="NCBI Taxonomy" id="5477"/>
    <lineage>
        <taxon>Eukaryota</taxon>
        <taxon>Fungi</taxon>
        <taxon>Dikarya</taxon>
        <taxon>Ascomycota</taxon>
        <taxon>Saccharomycotina</taxon>
        <taxon>Pichiomycetes</taxon>
        <taxon>Pichiales</taxon>
        <taxon>Pichiaceae</taxon>
        <taxon>Ogataea</taxon>
        <taxon>Ogataea/Candida clade</taxon>
    </lineage>
</organism>
<evidence type="ECO:0000256" key="1">
    <source>
        <dbReference type="SAM" id="MobiDB-lite"/>
    </source>
</evidence>
<feature type="compositionally biased region" description="Polar residues" evidence="1">
    <location>
        <begin position="280"/>
        <end position="293"/>
    </location>
</feature>
<feature type="compositionally biased region" description="Polar residues" evidence="1">
    <location>
        <begin position="324"/>
        <end position="347"/>
    </location>
</feature>
<dbReference type="PANTHER" id="PTHR31975:SF1">
    <property type="entry name" value="BUD SITE SELECTION PROTEIN 7-RELATED"/>
    <property type="match status" value="1"/>
</dbReference>
<comment type="caution">
    <text evidence="2">The sequence shown here is derived from an EMBL/GenBank/DDBJ whole genome shotgun (WGS) entry which is preliminary data.</text>
</comment>
<accession>A0A9W6T6A8</accession>
<evidence type="ECO:0000313" key="2">
    <source>
        <dbReference type="EMBL" id="GME74332.1"/>
    </source>
</evidence>
<dbReference type="Gene3D" id="1.25.40.10">
    <property type="entry name" value="Tetratricopeptide repeat domain"/>
    <property type="match status" value="2"/>
</dbReference>
<protein>
    <submittedName>
        <fullName evidence="2">Unnamed protein product</fullName>
    </submittedName>
</protein>
<name>A0A9W6T6A8_CANBO</name>
<dbReference type="InterPro" id="IPR011990">
    <property type="entry name" value="TPR-like_helical_dom_sf"/>
</dbReference>
<reference evidence="2" key="1">
    <citation type="submission" date="2023-04" db="EMBL/GenBank/DDBJ databases">
        <title>Candida boidinii NBRC 10035.</title>
        <authorList>
            <person name="Ichikawa N."/>
            <person name="Sato H."/>
            <person name="Tonouchi N."/>
        </authorList>
    </citation>
    <scope>NUCLEOTIDE SEQUENCE</scope>
    <source>
        <strain evidence="2">NBRC 10035</strain>
    </source>
</reference>
<feature type="region of interest" description="Disordered" evidence="1">
    <location>
        <begin position="274"/>
        <end position="397"/>
    </location>
</feature>
<dbReference type="PANTHER" id="PTHR31975">
    <property type="entry name" value="BUD SITE SELECTION PROTEIN 7-RELATED"/>
    <property type="match status" value="1"/>
</dbReference>